<gene>
    <name evidence="2" type="ORF">SI7747_14017538</name>
</gene>
<keyword evidence="1" id="KW-0472">Membrane</keyword>
<keyword evidence="1" id="KW-0812">Transmembrane</keyword>
<feature type="transmembrane region" description="Helical" evidence="1">
    <location>
        <begin position="24"/>
        <end position="47"/>
    </location>
</feature>
<sequence length="127" mass="13651">MAVCFTMSDTQQPTQGTRSLLFDLYSAFVSLTFTVAVFVLSVLSLCLSGGGAAPAMALIQQFAESSCLALPILSLLRVWFLPMALAGPLLVFLAWNRWKYRSSHCSFSGPEEGKCNAGFGTEPSDSV</sequence>
<name>A0A7I8JNH4_SPIIN</name>
<evidence type="ECO:0000313" key="3">
    <source>
        <dbReference type="Proteomes" id="UP001189122"/>
    </source>
</evidence>
<keyword evidence="3" id="KW-1185">Reference proteome</keyword>
<feature type="transmembrane region" description="Helical" evidence="1">
    <location>
        <begin position="68"/>
        <end position="95"/>
    </location>
</feature>
<evidence type="ECO:0000256" key="1">
    <source>
        <dbReference type="SAM" id="Phobius"/>
    </source>
</evidence>
<dbReference type="Proteomes" id="UP001189122">
    <property type="component" value="Unassembled WGS sequence"/>
</dbReference>
<dbReference type="EMBL" id="LR743601">
    <property type="protein sequence ID" value="CAA2631890.1"/>
    <property type="molecule type" value="Genomic_DNA"/>
</dbReference>
<accession>A0A7I8JNH4</accession>
<dbReference type="EMBL" id="CACRZD030000014">
    <property type="protein sequence ID" value="CAA6671133.1"/>
    <property type="molecule type" value="Genomic_DNA"/>
</dbReference>
<organism evidence="2">
    <name type="scientific">Spirodela intermedia</name>
    <name type="common">Intermediate duckweed</name>
    <dbReference type="NCBI Taxonomy" id="51605"/>
    <lineage>
        <taxon>Eukaryota</taxon>
        <taxon>Viridiplantae</taxon>
        <taxon>Streptophyta</taxon>
        <taxon>Embryophyta</taxon>
        <taxon>Tracheophyta</taxon>
        <taxon>Spermatophyta</taxon>
        <taxon>Magnoliopsida</taxon>
        <taxon>Liliopsida</taxon>
        <taxon>Araceae</taxon>
        <taxon>Lemnoideae</taxon>
        <taxon>Spirodela</taxon>
    </lineage>
</organism>
<proteinExistence type="predicted"/>
<keyword evidence="1" id="KW-1133">Transmembrane helix</keyword>
<protein>
    <submittedName>
        <fullName evidence="2">Uncharacterized protein</fullName>
    </submittedName>
</protein>
<evidence type="ECO:0000313" key="2">
    <source>
        <dbReference type="EMBL" id="CAA2631890.1"/>
    </source>
</evidence>
<dbReference type="AlphaFoldDB" id="A0A7I8JNH4"/>
<reference evidence="2 3" key="1">
    <citation type="submission" date="2019-12" db="EMBL/GenBank/DDBJ databases">
        <authorList>
            <person name="Scholz U."/>
            <person name="Mascher M."/>
            <person name="Fiebig A."/>
        </authorList>
    </citation>
    <scope>NUCLEOTIDE SEQUENCE</scope>
</reference>